<accession>A0A9K3GME5</accession>
<sequence length="168" mass="19063">MAMFMHLTITGIILPLLLPQNRRHLNTINRPRNRRIIMVVPWIIAGIISYITYAAGALGLSSGNVLDYCFVAAGDAFYGMLDFYAWLTIFIIVTLGGVCYTLYEGTRSQRRFKKLCNEVMKEAAEKEGSTMPPPVPPKNNPNVMPTRFKRMFLLPVCSAITWMPPYIR</sequence>
<keyword evidence="1" id="KW-0472">Membrane</keyword>
<dbReference type="EMBL" id="BDIP01004777">
    <property type="protein sequence ID" value="GIQ89189.1"/>
    <property type="molecule type" value="Genomic_DNA"/>
</dbReference>
<keyword evidence="1" id="KW-0812">Transmembrane</keyword>
<organism evidence="2 3">
    <name type="scientific">Kipferlia bialata</name>
    <dbReference type="NCBI Taxonomy" id="797122"/>
    <lineage>
        <taxon>Eukaryota</taxon>
        <taxon>Metamonada</taxon>
        <taxon>Carpediemonas-like organisms</taxon>
        <taxon>Kipferlia</taxon>
    </lineage>
</organism>
<evidence type="ECO:0000256" key="1">
    <source>
        <dbReference type="SAM" id="Phobius"/>
    </source>
</evidence>
<dbReference type="Proteomes" id="UP000265618">
    <property type="component" value="Unassembled WGS sequence"/>
</dbReference>
<keyword evidence="3" id="KW-1185">Reference proteome</keyword>
<feature type="non-terminal residue" evidence="2">
    <location>
        <position position="1"/>
    </location>
</feature>
<feature type="transmembrane region" description="Helical" evidence="1">
    <location>
        <begin position="39"/>
        <end position="63"/>
    </location>
</feature>
<evidence type="ECO:0000313" key="2">
    <source>
        <dbReference type="EMBL" id="GIQ89189.1"/>
    </source>
</evidence>
<feature type="transmembrane region" description="Helical" evidence="1">
    <location>
        <begin position="83"/>
        <end position="103"/>
    </location>
</feature>
<reference evidence="2 3" key="1">
    <citation type="journal article" date="2018" name="PLoS ONE">
        <title>The draft genome of Kipferlia bialata reveals reductive genome evolution in fornicate parasites.</title>
        <authorList>
            <person name="Tanifuji G."/>
            <person name="Takabayashi S."/>
            <person name="Kume K."/>
            <person name="Takagi M."/>
            <person name="Nakayama T."/>
            <person name="Kamikawa R."/>
            <person name="Inagaki Y."/>
            <person name="Hashimoto T."/>
        </authorList>
    </citation>
    <scope>NUCLEOTIDE SEQUENCE [LARGE SCALE GENOMIC DNA]</scope>
    <source>
        <strain evidence="2">NY0173</strain>
    </source>
</reference>
<proteinExistence type="predicted"/>
<gene>
    <name evidence="2" type="ORF">KIPB_011596</name>
</gene>
<protein>
    <submittedName>
        <fullName evidence="2">Uncharacterized protein</fullName>
    </submittedName>
</protein>
<keyword evidence="1" id="KW-1133">Transmembrane helix</keyword>
<comment type="caution">
    <text evidence="2">The sequence shown here is derived from an EMBL/GenBank/DDBJ whole genome shotgun (WGS) entry which is preliminary data.</text>
</comment>
<dbReference type="AlphaFoldDB" id="A0A9K3GME5"/>
<evidence type="ECO:0000313" key="3">
    <source>
        <dbReference type="Proteomes" id="UP000265618"/>
    </source>
</evidence>
<name>A0A9K3GME5_9EUKA</name>